<gene>
    <name evidence="10 14" type="primary">miaA</name>
    <name evidence="14" type="ORF">PO878_12730</name>
</gene>
<proteinExistence type="inferred from homology"/>
<name>A0AAF0BQU4_9ACTN</name>
<organism evidence="14 15">
    <name type="scientific">Iamia majanohamensis</name>
    <dbReference type="NCBI Taxonomy" id="467976"/>
    <lineage>
        <taxon>Bacteria</taxon>
        <taxon>Bacillati</taxon>
        <taxon>Actinomycetota</taxon>
        <taxon>Acidimicrobiia</taxon>
        <taxon>Acidimicrobiales</taxon>
        <taxon>Iamiaceae</taxon>
        <taxon>Iamia</taxon>
    </lineage>
</organism>
<evidence type="ECO:0000256" key="7">
    <source>
        <dbReference type="ARBA" id="ARBA00022840"/>
    </source>
</evidence>
<evidence type="ECO:0000256" key="8">
    <source>
        <dbReference type="ARBA" id="ARBA00022842"/>
    </source>
</evidence>
<evidence type="ECO:0000256" key="5">
    <source>
        <dbReference type="ARBA" id="ARBA00022694"/>
    </source>
</evidence>
<evidence type="ECO:0000256" key="9">
    <source>
        <dbReference type="ARBA" id="ARBA00049563"/>
    </source>
</evidence>
<comment type="function">
    <text evidence="2 10 12">Catalyzes the transfer of a dimethylallyl group onto the adenine at position 37 in tRNAs that read codons beginning with uridine, leading to the formation of N6-(dimethylallyl)adenosine (i(6)A).</text>
</comment>
<comment type="catalytic activity">
    <reaction evidence="9 10 11">
        <text>adenosine(37) in tRNA + dimethylallyl diphosphate = N(6)-dimethylallyladenosine(37) in tRNA + diphosphate</text>
        <dbReference type="Rhea" id="RHEA:26482"/>
        <dbReference type="Rhea" id="RHEA-COMP:10162"/>
        <dbReference type="Rhea" id="RHEA-COMP:10375"/>
        <dbReference type="ChEBI" id="CHEBI:33019"/>
        <dbReference type="ChEBI" id="CHEBI:57623"/>
        <dbReference type="ChEBI" id="CHEBI:74411"/>
        <dbReference type="ChEBI" id="CHEBI:74415"/>
        <dbReference type="EC" id="2.5.1.75"/>
    </reaction>
</comment>
<feature type="site" description="Interaction with substrate tRNA" evidence="10">
    <location>
        <position position="127"/>
    </location>
</feature>
<feature type="region of interest" description="Interaction with substrate tRNA" evidence="10">
    <location>
        <begin position="40"/>
        <end position="43"/>
    </location>
</feature>
<dbReference type="HAMAP" id="MF_00185">
    <property type="entry name" value="IPP_trans"/>
    <property type="match status" value="1"/>
</dbReference>
<evidence type="ECO:0000256" key="12">
    <source>
        <dbReference type="RuleBase" id="RU003784"/>
    </source>
</evidence>
<dbReference type="GO" id="GO:0052381">
    <property type="term" value="F:tRNA dimethylallyltransferase activity"/>
    <property type="evidence" value="ECO:0007669"/>
    <property type="project" value="UniProtKB-UniRule"/>
</dbReference>
<evidence type="ECO:0000256" key="2">
    <source>
        <dbReference type="ARBA" id="ARBA00003213"/>
    </source>
</evidence>
<dbReference type="InterPro" id="IPR018022">
    <property type="entry name" value="IPT"/>
</dbReference>
<dbReference type="Gene3D" id="3.40.50.300">
    <property type="entry name" value="P-loop containing nucleotide triphosphate hydrolases"/>
    <property type="match status" value="1"/>
</dbReference>
<dbReference type="EMBL" id="CP116942">
    <property type="protein sequence ID" value="WCO65361.1"/>
    <property type="molecule type" value="Genomic_DNA"/>
</dbReference>
<evidence type="ECO:0000256" key="1">
    <source>
        <dbReference type="ARBA" id="ARBA00001946"/>
    </source>
</evidence>
<keyword evidence="6 10" id="KW-0547">Nucleotide-binding</keyword>
<keyword evidence="15" id="KW-1185">Reference proteome</keyword>
<keyword evidence="4 10" id="KW-0808">Transferase</keyword>
<feature type="binding site" evidence="10">
    <location>
        <begin position="14"/>
        <end position="21"/>
    </location>
    <ligand>
        <name>ATP</name>
        <dbReference type="ChEBI" id="CHEBI:30616"/>
    </ligand>
</feature>
<keyword evidence="8 10" id="KW-0460">Magnesium</keyword>
<evidence type="ECO:0000313" key="14">
    <source>
        <dbReference type="EMBL" id="WCO65361.1"/>
    </source>
</evidence>
<protein>
    <recommendedName>
        <fullName evidence="10">tRNA dimethylallyltransferase</fullName>
        <ecNumber evidence="10">2.5.1.75</ecNumber>
    </recommendedName>
    <alternativeName>
        <fullName evidence="10">Dimethylallyl diphosphate:tRNA dimethylallyltransferase</fullName>
        <shortName evidence="10">DMAPP:tRNA dimethylallyltransferase</shortName>
        <shortName evidence="10">DMATase</shortName>
    </alternativeName>
    <alternativeName>
        <fullName evidence="10">Isopentenyl-diphosphate:tRNA isopentenyltransferase</fullName>
        <shortName evidence="10">IPP transferase</shortName>
        <shortName evidence="10">IPPT</shortName>
        <shortName evidence="10">IPTase</shortName>
    </alternativeName>
</protein>
<evidence type="ECO:0000256" key="3">
    <source>
        <dbReference type="ARBA" id="ARBA00005842"/>
    </source>
</evidence>
<dbReference type="Gene3D" id="1.10.20.140">
    <property type="match status" value="1"/>
</dbReference>
<evidence type="ECO:0000256" key="6">
    <source>
        <dbReference type="ARBA" id="ARBA00022741"/>
    </source>
</evidence>
<evidence type="ECO:0000313" key="15">
    <source>
        <dbReference type="Proteomes" id="UP001216390"/>
    </source>
</evidence>
<dbReference type="KEGG" id="ima:PO878_12730"/>
<dbReference type="RefSeq" id="WP_272734886.1">
    <property type="nucleotide sequence ID" value="NZ_CP116942.1"/>
</dbReference>
<comment type="subunit">
    <text evidence="10">Monomer.</text>
</comment>
<dbReference type="InterPro" id="IPR039657">
    <property type="entry name" value="Dimethylallyltransferase"/>
</dbReference>
<evidence type="ECO:0000256" key="4">
    <source>
        <dbReference type="ARBA" id="ARBA00022679"/>
    </source>
</evidence>
<dbReference type="GO" id="GO:0005524">
    <property type="term" value="F:ATP binding"/>
    <property type="evidence" value="ECO:0007669"/>
    <property type="project" value="UniProtKB-UniRule"/>
</dbReference>
<dbReference type="SUPFAM" id="SSF52540">
    <property type="entry name" value="P-loop containing nucleoside triphosphate hydrolases"/>
    <property type="match status" value="2"/>
</dbReference>
<comment type="caution">
    <text evidence="10">Lacks conserved residue(s) required for the propagation of feature annotation.</text>
</comment>
<dbReference type="PANTHER" id="PTHR11088">
    <property type="entry name" value="TRNA DIMETHYLALLYLTRANSFERASE"/>
    <property type="match status" value="1"/>
</dbReference>
<dbReference type="PANTHER" id="PTHR11088:SF60">
    <property type="entry name" value="TRNA DIMETHYLALLYLTRANSFERASE"/>
    <property type="match status" value="1"/>
</dbReference>
<evidence type="ECO:0000256" key="13">
    <source>
        <dbReference type="RuleBase" id="RU003785"/>
    </source>
</evidence>
<evidence type="ECO:0000256" key="10">
    <source>
        <dbReference type="HAMAP-Rule" id="MF_00185"/>
    </source>
</evidence>
<sequence length="309" mass="33345">MTALARPPAVALVGTTASGKSALALAAARALPEVELVSVDSMQVYRGMDVGTAKPTWAERAEVPHHLLDLVEPWEECSVAAFQAEARAVLADLAARGRRAVLVGGTGLYQRAVVDDLDIPGQHPEVRAELEAEPDTAALHRRLTDLDPVAAARMEPTNRRRIVRALEVGLGSGRPFSSYGPGLDAHPADAIPQVGVRLPAPVVAERIAARYRAQLDQGFLEEVDALLALDRPLSRTAGQALGYREMAAHLRGEVDLEAALDEAVRRTRRFARRQRAWFRRDPRIAWVDAEQDPAEVADAVVARLAAALG</sequence>
<feature type="site" description="Interaction with substrate tRNA" evidence="10">
    <location>
        <position position="106"/>
    </location>
</feature>
<dbReference type="AlphaFoldDB" id="A0AAF0BQU4"/>
<feature type="binding site" evidence="10">
    <location>
        <begin position="16"/>
        <end position="21"/>
    </location>
    <ligand>
        <name>substrate</name>
    </ligand>
</feature>
<keyword evidence="5 10" id="KW-0819">tRNA processing</keyword>
<comment type="similarity">
    <text evidence="3 10 13">Belongs to the IPP transferase family.</text>
</comment>
<accession>A0AAF0BQU4</accession>
<reference evidence="14" key="1">
    <citation type="submission" date="2023-01" db="EMBL/GenBank/DDBJ databases">
        <title>The diversity of Class Acidimicrobiia in South China Sea sediment environments and the proposal of Iamia marina sp. nov., a novel species of the genus Iamia.</title>
        <authorList>
            <person name="He Y."/>
            <person name="Tian X."/>
        </authorList>
    </citation>
    <scope>NUCLEOTIDE SEQUENCE</scope>
    <source>
        <strain evidence="14">DSM 19957</strain>
    </source>
</reference>
<dbReference type="NCBIfam" id="TIGR00174">
    <property type="entry name" value="miaA"/>
    <property type="match status" value="1"/>
</dbReference>
<dbReference type="Pfam" id="PF01715">
    <property type="entry name" value="IPPT"/>
    <property type="match status" value="1"/>
</dbReference>
<keyword evidence="7 10" id="KW-0067">ATP-binding</keyword>
<evidence type="ECO:0000256" key="11">
    <source>
        <dbReference type="RuleBase" id="RU003783"/>
    </source>
</evidence>
<dbReference type="GO" id="GO:0006400">
    <property type="term" value="P:tRNA modification"/>
    <property type="evidence" value="ECO:0007669"/>
    <property type="project" value="TreeGrafter"/>
</dbReference>
<dbReference type="InterPro" id="IPR027417">
    <property type="entry name" value="P-loop_NTPase"/>
</dbReference>
<dbReference type="Proteomes" id="UP001216390">
    <property type="component" value="Chromosome"/>
</dbReference>
<comment type="cofactor">
    <cofactor evidence="1 10">
        <name>Mg(2+)</name>
        <dbReference type="ChEBI" id="CHEBI:18420"/>
    </cofactor>
</comment>
<dbReference type="EC" id="2.5.1.75" evidence="10"/>